<dbReference type="EMBL" id="CM003158">
    <property type="protein sequence ID" value="KIS66255.1"/>
    <property type="molecule type" value="Genomic_DNA"/>
</dbReference>
<evidence type="ECO:0000313" key="4">
    <source>
        <dbReference type="Proteomes" id="UP000000561"/>
    </source>
</evidence>
<dbReference type="OMA" id="MTITHIV"/>
<reference evidence="3 4" key="1">
    <citation type="journal article" date="2006" name="Nature">
        <title>Insights from the genome of the biotrophic fungal plant pathogen Ustilago maydis.</title>
        <authorList>
            <person name="Kamper J."/>
            <person name="Kahmann R."/>
            <person name="Bolker M."/>
            <person name="Ma L.J."/>
            <person name="Brefort T."/>
            <person name="Saville B.J."/>
            <person name="Banuett F."/>
            <person name="Kronstad J.W."/>
            <person name="Gold S.E."/>
            <person name="Muller O."/>
            <person name="Perlin M.H."/>
            <person name="Wosten H.A."/>
            <person name="de Vries R."/>
            <person name="Ruiz-Herrera J."/>
            <person name="Reynaga-Pena C.G."/>
            <person name="Snetselaar K."/>
            <person name="McCann M."/>
            <person name="Perez-Martin J."/>
            <person name="Feldbrugge M."/>
            <person name="Basse C.W."/>
            <person name="Steinberg G."/>
            <person name="Ibeas J.I."/>
            <person name="Holloman W."/>
            <person name="Guzman P."/>
            <person name="Farman M."/>
            <person name="Stajich J.E."/>
            <person name="Sentandreu R."/>
            <person name="Gonzalez-Prieto J.M."/>
            <person name="Kennell J.C."/>
            <person name="Molina L."/>
            <person name="Schirawski J."/>
            <person name="Mendoza-Mendoza A."/>
            <person name="Greilinger D."/>
            <person name="Munch K."/>
            <person name="Rossel N."/>
            <person name="Scherer M."/>
            <person name="Vranes M."/>
            <person name="Ladendorf O."/>
            <person name="Vincon V."/>
            <person name="Fuchs U."/>
            <person name="Sandrock B."/>
            <person name="Meng S."/>
            <person name="Ho E.C."/>
            <person name="Cahill M.J."/>
            <person name="Boyce K.J."/>
            <person name="Klose J."/>
            <person name="Klosterman S.J."/>
            <person name="Deelstra H.J."/>
            <person name="Ortiz-Castellanos L."/>
            <person name="Li W."/>
            <person name="Sanchez-Alonso P."/>
            <person name="Schreier P.H."/>
            <person name="Hauser-Hahn I."/>
            <person name="Vaupel M."/>
            <person name="Koopmann E."/>
            <person name="Friedrich G."/>
            <person name="Voss H."/>
            <person name="Schluter T."/>
            <person name="Margolis J."/>
            <person name="Platt D."/>
            <person name="Swimmer C."/>
            <person name="Gnirke A."/>
            <person name="Chen F."/>
            <person name="Vysotskaia V."/>
            <person name="Mannhaupt G."/>
            <person name="Guldener U."/>
            <person name="Munsterkotter M."/>
            <person name="Haase D."/>
            <person name="Oesterheld M."/>
            <person name="Mewes H.W."/>
            <person name="Mauceli E.W."/>
            <person name="DeCaprio D."/>
            <person name="Wade C.M."/>
            <person name="Butler J."/>
            <person name="Young S."/>
            <person name="Jaffe D.B."/>
            <person name="Calvo S."/>
            <person name="Nusbaum C."/>
            <person name="Galagan J."/>
            <person name="Birren B.W."/>
        </authorList>
    </citation>
    <scope>NUCLEOTIDE SEQUENCE [LARGE SCALE GENOMIC DNA]</scope>
    <source>
        <strain evidence="4">DSM 14603 / FGSC 9021 / UM521</strain>
    </source>
</reference>
<protein>
    <recommendedName>
        <fullName evidence="2">Stress-response A/B barrel domain-containing protein</fullName>
    </recommendedName>
</protein>
<organism evidence="3 4">
    <name type="scientific">Mycosarcoma maydis</name>
    <name type="common">Corn smut fungus</name>
    <name type="synonym">Ustilago maydis</name>
    <dbReference type="NCBI Taxonomy" id="5270"/>
    <lineage>
        <taxon>Eukaryota</taxon>
        <taxon>Fungi</taxon>
        <taxon>Dikarya</taxon>
        <taxon>Basidiomycota</taxon>
        <taxon>Ustilaginomycotina</taxon>
        <taxon>Ustilaginomycetes</taxon>
        <taxon>Ustilaginales</taxon>
        <taxon>Ustilaginaceae</taxon>
        <taxon>Mycosarcoma</taxon>
    </lineage>
</organism>
<keyword evidence="4" id="KW-1185">Reference proteome</keyword>
<dbReference type="eggNOG" id="ENOG502S73V">
    <property type="taxonomic scope" value="Eukaryota"/>
</dbReference>
<dbReference type="PANTHER" id="PTHR33178:SF10">
    <property type="entry name" value="STRESS-RESPONSE A_B BARREL DOMAIN-CONTAINING PROTEIN"/>
    <property type="match status" value="1"/>
</dbReference>
<gene>
    <name evidence="3" type="ORF">UMAG_05255</name>
</gene>
<dbReference type="STRING" id="237631.A0A0D1DUI5"/>
<comment type="subunit">
    <text evidence="1">Homodimer.</text>
</comment>
<dbReference type="Gene3D" id="3.30.70.100">
    <property type="match status" value="1"/>
</dbReference>
<accession>A0A0D1DUI5</accession>
<dbReference type="SMART" id="SM00886">
    <property type="entry name" value="Dabb"/>
    <property type="match status" value="1"/>
</dbReference>
<name>A0A0D1DUI5_MYCMD</name>
<dbReference type="OrthoDB" id="1601230at2759"/>
<dbReference type="InterPro" id="IPR011008">
    <property type="entry name" value="Dimeric_a/b-barrel"/>
</dbReference>
<feature type="domain" description="Stress-response A/B barrel" evidence="2">
    <location>
        <begin position="3"/>
        <end position="105"/>
    </location>
</feature>
<dbReference type="SUPFAM" id="SSF54909">
    <property type="entry name" value="Dimeric alpha+beta barrel"/>
    <property type="match status" value="1"/>
</dbReference>
<dbReference type="PROSITE" id="PS51502">
    <property type="entry name" value="S_R_A_B_BARREL"/>
    <property type="match status" value="1"/>
</dbReference>
<dbReference type="Pfam" id="PF07876">
    <property type="entry name" value="Dabb"/>
    <property type="match status" value="1"/>
</dbReference>
<sequence length="107" mass="12331">MPVIHVVSFKYKESVSSQERLELYSQFGTFKTQCLYTDNQPYILGLKSSTENTSPENAGKGFHHIFITTFPSQDHVKYYLDKDPVHLAFVDKVKAALDDVFIYDFDV</sequence>
<dbReference type="GeneID" id="23565193"/>
<dbReference type="Proteomes" id="UP000000561">
    <property type="component" value="Chromosome 19"/>
</dbReference>
<evidence type="ECO:0000256" key="1">
    <source>
        <dbReference type="ARBA" id="ARBA00011738"/>
    </source>
</evidence>
<dbReference type="RefSeq" id="XP_011391978.1">
    <property type="nucleotide sequence ID" value="XM_011393676.1"/>
</dbReference>
<dbReference type="VEuPathDB" id="FungiDB:UMAG_05255"/>
<evidence type="ECO:0000259" key="2">
    <source>
        <dbReference type="PROSITE" id="PS51502"/>
    </source>
</evidence>
<dbReference type="InParanoid" id="A0A0D1DUI5"/>
<dbReference type="InterPro" id="IPR044662">
    <property type="entry name" value="HS1/DABB1-like"/>
</dbReference>
<dbReference type="KEGG" id="uma:UMAG_05255"/>
<dbReference type="InterPro" id="IPR013097">
    <property type="entry name" value="Dabb"/>
</dbReference>
<dbReference type="PANTHER" id="PTHR33178">
    <property type="match status" value="1"/>
</dbReference>
<evidence type="ECO:0000313" key="3">
    <source>
        <dbReference type="EMBL" id="KIS66255.1"/>
    </source>
</evidence>
<dbReference type="AlphaFoldDB" id="A0A0D1DUI5"/>
<proteinExistence type="predicted"/>